<dbReference type="PANTHER" id="PTHR48190">
    <property type="entry name" value="PROGRAMMED CELL DEATH PROTEIN 7"/>
    <property type="match status" value="1"/>
</dbReference>
<evidence type="ECO:0000313" key="3">
    <source>
        <dbReference type="Proteomes" id="UP001497482"/>
    </source>
</evidence>
<dbReference type="EMBL" id="OZ035826">
    <property type="protein sequence ID" value="CAL1603301.1"/>
    <property type="molecule type" value="Genomic_DNA"/>
</dbReference>
<keyword evidence="3" id="KW-1185">Reference proteome</keyword>
<reference evidence="2 3" key="1">
    <citation type="submission" date="2024-04" db="EMBL/GenBank/DDBJ databases">
        <authorList>
            <person name="Waldvogel A.-M."/>
            <person name="Schoenle A."/>
        </authorList>
    </citation>
    <scope>NUCLEOTIDE SEQUENCE [LARGE SCALE GENOMIC DNA]</scope>
</reference>
<gene>
    <name evidence="2" type="ORF">KC01_LOCUS30996</name>
</gene>
<protein>
    <recommendedName>
        <fullName evidence="4">Programmed cell death protein 7</fullName>
    </recommendedName>
</protein>
<organism evidence="2 3">
    <name type="scientific">Knipowitschia caucasica</name>
    <name type="common">Caucasian dwarf goby</name>
    <name type="synonym">Pomatoschistus caucasicus</name>
    <dbReference type="NCBI Taxonomy" id="637954"/>
    <lineage>
        <taxon>Eukaryota</taxon>
        <taxon>Metazoa</taxon>
        <taxon>Chordata</taxon>
        <taxon>Craniata</taxon>
        <taxon>Vertebrata</taxon>
        <taxon>Euteleostomi</taxon>
        <taxon>Actinopterygii</taxon>
        <taxon>Neopterygii</taxon>
        <taxon>Teleostei</taxon>
        <taxon>Neoteleostei</taxon>
        <taxon>Acanthomorphata</taxon>
        <taxon>Gobiaria</taxon>
        <taxon>Gobiiformes</taxon>
        <taxon>Gobioidei</taxon>
        <taxon>Gobiidae</taxon>
        <taxon>Gobiinae</taxon>
        <taxon>Knipowitschia</taxon>
    </lineage>
</organism>
<sequence>MSVGEMKNALYGTAQLVTQLSTVCERLMQDVDQNGWNESYLEALKMKEEIQSQLKVVSDKDNLEKVKAKLTAISKKRTRKRKAKLQLQMEEPLREARIAEKDAAVEMWRKKKIQEAEEKKKEQELKEVADAVLCDIRKKLSDVKRAQDILKSLENLRKLRKEATMRKGIHTDLQSDKAFSSLLEELRSVAKRRLTLYGREEKTLMVMLEGEQEEERKRVLELQHKKDKDRHMRRKRKIESMMFGEDTPPDPFMQPFRQYYTQAQESLPALVQIRREWDAFLVPADHPEGWSVPLGWVFPEPPSDQSWAEALHTSDTDSASLQSVTVNTSLSHRV</sequence>
<dbReference type="InterPro" id="IPR031974">
    <property type="entry name" value="PDCD7"/>
</dbReference>
<accession>A0AAV2LMT0</accession>
<dbReference type="AlphaFoldDB" id="A0AAV2LMT0"/>
<name>A0AAV2LMT0_KNICA</name>
<evidence type="ECO:0000256" key="1">
    <source>
        <dbReference type="SAM" id="Coils"/>
    </source>
</evidence>
<dbReference type="Proteomes" id="UP001497482">
    <property type="component" value="Chromosome 4"/>
</dbReference>
<dbReference type="Pfam" id="PF16021">
    <property type="entry name" value="PDCD7"/>
    <property type="match status" value="1"/>
</dbReference>
<feature type="coiled-coil region" evidence="1">
    <location>
        <begin position="111"/>
        <end position="166"/>
    </location>
</feature>
<keyword evidence="1" id="KW-0175">Coiled coil</keyword>
<dbReference type="GO" id="GO:0005689">
    <property type="term" value="C:U12-type spliceosomal complex"/>
    <property type="evidence" value="ECO:0007669"/>
    <property type="project" value="TreeGrafter"/>
</dbReference>
<evidence type="ECO:0000313" key="2">
    <source>
        <dbReference type="EMBL" id="CAL1603301.1"/>
    </source>
</evidence>
<dbReference type="InterPro" id="IPR052831">
    <property type="entry name" value="Apoptosis_promoter"/>
</dbReference>
<evidence type="ECO:0008006" key="4">
    <source>
        <dbReference type="Google" id="ProtNLM"/>
    </source>
</evidence>
<dbReference type="PANTHER" id="PTHR48190:SF2">
    <property type="entry name" value="PROGRAMMED CELL DEATH PROTEIN 7"/>
    <property type="match status" value="1"/>
</dbReference>
<proteinExistence type="predicted"/>